<keyword evidence="5" id="KW-1185">Reference proteome</keyword>
<dbReference type="RefSeq" id="WP_183959799.1">
    <property type="nucleotide sequence ID" value="NZ_JACHHP010000001.1"/>
</dbReference>
<sequence>MPQSDHPIRIDVATQYLDDQSAPEQNRFAFAYTIRIRNDGAVPARLLKRHWVITDANGKVQEVRGEGVVGEQPRLRPGEDFEYTSGAVLETNVGTMRGSYEWVADDGTRFDAPIAQFTLSVPRTLH</sequence>
<dbReference type="NCBIfam" id="NF003967">
    <property type="entry name" value="PRK05461.1"/>
    <property type="match status" value="1"/>
</dbReference>
<dbReference type="HAMAP" id="MF_00791">
    <property type="entry name" value="ApaG"/>
    <property type="match status" value="1"/>
</dbReference>
<dbReference type="Proteomes" id="UP000521199">
    <property type="component" value="Unassembled WGS sequence"/>
</dbReference>
<reference evidence="4 5" key="1">
    <citation type="submission" date="2020-08" db="EMBL/GenBank/DDBJ databases">
        <title>Genomic Encyclopedia of Type Strains, Phase IV (KMG-IV): sequencing the most valuable type-strain genomes for metagenomic binning, comparative biology and taxonomic classification.</title>
        <authorList>
            <person name="Goeker M."/>
        </authorList>
    </citation>
    <scope>NUCLEOTIDE SEQUENCE [LARGE SCALE GENOMIC DNA]</scope>
    <source>
        <strain evidence="4 5">DSM 24163</strain>
    </source>
</reference>
<dbReference type="Pfam" id="PF04379">
    <property type="entry name" value="DUF525"/>
    <property type="match status" value="1"/>
</dbReference>
<dbReference type="InterPro" id="IPR007474">
    <property type="entry name" value="ApaG_domain"/>
</dbReference>
<dbReference type="EMBL" id="JACHHP010000001">
    <property type="protein sequence ID" value="MBB5207285.1"/>
    <property type="molecule type" value="Genomic_DNA"/>
</dbReference>
<evidence type="ECO:0000256" key="1">
    <source>
        <dbReference type="ARBA" id="ARBA00017693"/>
    </source>
</evidence>
<gene>
    <name evidence="2" type="primary">apaG</name>
    <name evidence="4" type="ORF">HNQ52_000801</name>
</gene>
<dbReference type="Gene3D" id="2.60.40.1470">
    <property type="entry name" value="ApaG domain"/>
    <property type="match status" value="1"/>
</dbReference>
<dbReference type="InterPro" id="IPR023065">
    <property type="entry name" value="Uncharacterised_ApaG"/>
</dbReference>
<organism evidence="4 5">
    <name type="scientific">Chiayiivirga flava</name>
    <dbReference type="NCBI Taxonomy" id="659595"/>
    <lineage>
        <taxon>Bacteria</taxon>
        <taxon>Pseudomonadati</taxon>
        <taxon>Pseudomonadota</taxon>
        <taxon>Gammaproteobacteria</taxon>
        <taxon>Lysobacterales</taxon>
        <taxon>Lysobacteraceae</taxon>
        <taxon>Chiayiivirga</taxon>
    </lineage>
</organism>
<evidence type="ECO:0000313" key="5">
    <source>
        <dbReference type="Proteomes" id="UP000521199"/>
    </source>
</evidence>
<evidence type="ECO:0000256" key="2">
    <source>
        <dbReference type="HAMAP-Rule" id="MF_00791"/>
    </source>
</evidence>
<dbReference type="PROSITE" id="PS51087">
    <property type="entry name" value="APAG"/>
    <property type="match status" value="1"/>
</dbReference>
<proteinExistence type="inferred from homology"/>
<dbReference type="PANTHER" id="PTHR47191:SF2">
    <property type="entry name" value="OS05G0170800 PROTEIN"/>
    <property type="match status" value="1"/>
</dbReference>
<dbReference type="SUPFAM" id="SSF110069">
    <property type="entry name" value="ApaG-like"/>
    <property type="match status" value="1"/>
</dbReference>
<feature type="domain" description="ApaG" evidence="3">
    <location>
        <begin position="2"/>
        <end position="126"/>
    </location>
</feature>
<evidence type="ECO:0000313" key="4">
    <source>
        <dbReference type="EMBL" id="MBB5207285.1"/>
    </source>
</evidence>
<dbReference type="InterPro" id="IPR050718">
    <property type="entry name" value="ApaG-like"/>
</dbReference>
<dbReference type="AlphaFoldDB" id="A0A7W8D5Q4"/>
<dbReference type="PANTHER" id="PTHR47191">
    <property type="entry name" value="OS05G0170800 PROTEIN"/>
    <property type="match status" value="1"/>
</dbReference>
<accession>A0A7W8D5Q4</accession>
<name>A0A7W8D5Q4_9GAMM</name>
<comment type="caution">
    <text evidence="4">The sequence shown here is derived from an EMBL/GenBank/DDBJ whole genome shotgun (WGS) entry which is preliminary data.</text>
</comment>
<protein>
    <recommendedName>
        <fullName evidence="1 2">Protein ApaG</fullName>
    </recommendedName>
</protein>
<dbReference type="InterPro" id="IPR036767">
    <property type="entry name" value="ApaG_sf"/>
</dbReference>
<evidence type="ECO:0000259" key="3">
    <source>
        <dbReference type="PROSITE" id="PS51087"/>
    </source>
</evidence>